<sequence length="80" mass="8652">MPTRSSVPLRPTNILVGPYTVLAVIAYTLFGIGQACYTTRSTDAAVRQAGLVTFMLTLMLALIAIISIALTIPKGRKYHE</sequence>
<keyword evidence="1" id="KW-1133">Transmembrane helix</keyword>
<comment type="caution">
    <text evidence="2">The sequence shown here is derived from an EMBL/GenBank/DDBJ whole genome shotgun (WGS) entry which is preliminary data.</text>
</comment>
<name>A0ABS2RJC3_9ACTN</name>
<keyword evidence="3" id="KW-1185">Reference proteome</keyword>
<evidence type="ECO:0000256" key="1">
    <source>
        <dbReference type="SAM" id="Phobius"/>
    </source>
</evidence>
<dbReference type="EMBL" id="JAFBCF010000001">
    <property type="protein sequence ID" value="MBM7799100.1"/>
    <property type="molecule type" value="Genomic_DNA"/>
</dbReference>
<dbReference type="RefSeq" id="WP_204917633.1">
    <property type="nucleotide sequence ID" value="NZ_BAAAQP010000002.1"/>
</dbReference>
<proteinExistence type="predicted"/>
<organism evidence="2 3">
    <name type="scientific">Microlunatus panaciterrae</name>
    <dbReference type="NCBI Taxonomy" id="400768"/>
    <lineage>
        <taxon>Bacteria</taxon>
        <taxon>Bacillati</taxon>
        <taxon>Actinomycetota</taxon>
        <taxon>Actinomycetes</taxon>
        <taxon>Propionibacteriales</taxon>
        <taxon>Propionibacteriaceae</taxon>
        <taxon>Microlunatus</taxon>
    </lineage>
</organism>
<gene>
    <name evidence="2" type="ORF">JOE57_002021</name>
</gene>
<keyword evidence="1" id="KW-0472">Membrane</keyword>
<dbReference type="Proteomes" id="UP000704762">
    <property type="component" value="Unassembled WGS sequence"/>
</dbReference>
<evidence type="ECO:0000313" key="2">
    <source>
        <dbReference type="EMBL" id="MBM7799100.1"/>
    </source>
</evidence>
<feature type="transmembrane region" description="Helical" evidence="1">
    <location>
        <begin position="12"/>
        <end position="30"/>
    </location>
</feature>
<evidence type="ECO:0000313" key="3">
    <source>
        <dbReference type="Proteomes" id="UP000704762"/>
    </source>
</evidence>
<reference evidence="2 3" key="1">
    <citation type="submission" date="2021-01" db="EMBL/GenBank/DDBJ databases">
        <title>Sequencing the genomes of 1000 actinobacteria strains.</title>
        <authorList>
            <person name="Klenk H.-P."/>
        </authorList>
    </citation>
    <scope>NUCLEOTIDE SEQUENCE [LARGE SCALE GENOMIC DNA]</scope>
    <source>
        <strain evidence="2 3">DSM 18662</strain>
    </source>
</reference>
<keyword evidence="1" id="KW-0812">Transmembrane</keyword>
<accession>A0ABS2RJC3</accession>
<protein>
    <submittedName>
        <fullName evidence="2">Uncharacterized protein</fullName>
    </submittedName>
</protein>
<feature type="transmembrane region" description="Helical" evidence="1">
    <location>
        <begin position="50"/>
        <end position="72"/>
    </location>
</feature>